<evidence type="ECO:0000256" key="1">
    <source>
        <dbReference type="ARBA" id="ARBA00004383"/>
    </source>
</evidence>
<dbReference type="GO" id="GO:0098797">
    <property type="term" value="C:plasma membrane protein complex"/>
    <property type="evidence" value="ECO:0007669"/>
    <property type="project" value="TreeGrafter"/>
</dbReference>
<dbReference type="eggNOG" id="COG0810">
    <property type="taxonomic scope" value="Bacteria"/>
</dbReference>
<dbReference type="InterPro" id="IPR006260">
    <property type="entry name" value="TonB/TolA_C"/>
</dbReference>
<evidence type="ECO:0000256" key="9">
    <source>
        <dbReference type="ARBA" id="ARBA00023136"/>
    </source>
</evidence>
<dbReference type="OrthoDB" id="15637at2"/>
<dbReference type="NCBIfam" id="TIGR01352">
    <property type="entry name" value="tonB_Cterm"/>
    <property type="match status" value="1"/>
</dbReference>
<sequence length="244" mass="25940">MDSQVKWYGISLGLHVGLLCVVLLFAGSALTSVPPISIDFTLATTTMPERQQGAQQRADIQPQQPQKPANQPVSAQPKPVQQKQLQTTPQTVAAAAPHTAAVMPPDTQAVNAVSESSSGTPTARGAANIVTHSVSQPAVISSGGTVSSGQAQQRYRAQHFTYIRDLIMSHLTYPQLARRRGWSGRVVLAFVVAEDGSVRSIHVKEGSGHTLLDNSAVETVKGVAPFPKPPVAAEIIMPVVFRLE</sequence>
<name>B3EBT5_TRIL1</name>
<feature type="transmembrane region" description="Helical" evidence="11">
    <location>
        <begin position="7"/>
        <end position="30"/>
    </location>
</feature>
<dbReference type="InterPro" id="IPR051045">
    <property type="entry name" value="TonB-dependent_transducer"/>
</dbReference>
<evidence type="ECO:0000256" key="2">
    <source>
        <dbReference type="ARBA" id="ARBA00006555"/>
    </source>
</evidence>
<dbReference type="Pfam" id="PF03544">
    <property type="entry name" value="TonB_C"/>
    <property type="match status" value="1"/>
</dbReference>
<dbReference type="HOGENOM" id="CLU_1136774_0_0_7"/>
<evidence type="ECO:0000256" key="6">
    <source>
        <dbReference type="ARBA" id="ARBA00022692"/>
    </source>
</evidence>
<dbReference type="GO" id="GO:0055085">
    <property type="term" value="P:transmembrane transport"/>
    <property type="evidence" value="ECO:0007669"/>
    <property type="project" value="InterPro"/>
</dbReference>
<evidence type="ECO:0000313" key="13">
    <source>
        <dbReference type="EMBL" id="ACD97367.1"/>
    </source>
</evidence>
<evidence type="ECO:0000256" key="11">
    <source>
        <dbReference type="SAM" id="Phobius"/>
    </source>
</evidence>
<dbReference type="GO" id="GO:0031992">
    <property type="term" value="F:energy transducer activity"/>
    <property type="evidence" value="ECO:0007669"/>
    <property type="project" value="TreeGrafter"/>
</dbReference>
<dbReference type="InterPro" id="IPR037682">
    <property type="entry name" value="TonB_C"/>
</dbReference>
<dbReference type="SUPFAM" id="SSF74653">
    <property type="entry name" value="TolA/TonB C-terminal domain"/>
    <property type="match status" value="1"/>
</dbReference>
<protein>
    <submittedName>
        <fullName evidence="13">TonB family protein</fullName>
    </submittedName>
</protein>
<reference evidence="13 14" key="1">
    <citation type="submission" date="2008-05" db="EMBL/GenBank/DDBJ databases">
        <title>Complete sequence of plasmid of Geobacter lovleyi SZ.</title>
        <authorList>
            <consortium name="US DOE Joint Genome Institute"/>
            <person name="Lucas S."/>
            <person name="Copeland A."/>
            <person name="Lapidus A."/>
            <person name="Glavina del Rio T."/>
            <person name="Dalin E."/>
            <person name="Tice H."/>
            <person name="Bruce D."/>
            <person name="Goodwin L."/>
            <person name="Pitluck S."/>
            <person name="Chertkov O."/>
            <person name="Meincke L."/>
            <person name="Brettin T."/>
            <person name="Detter J.C."/>
            <person name="Han C."/>
            <person name="Tapia R."/>
            <person name="Kuske C.R."/>
            <person name="Schmutz J."/>
            <person name="Larimer F."/>
            <person name="Land M."/>
            <person name="Hauser L."/>
            <person name="Kyrpides N."/>
            <person name="Mikhailova N."/>
            <person name="Sung Y."/>
            <person name="Fletcher K.E."/>
            <person name="Ritalahti K.M."/>
            <person name="Loeffler F.E."/>
            <person name="Richardson P."/>
        </authorList>
    </citation>
    <scope>NUCLEOTIDE SEQUENCE [LARGE SCALE GENOMIC DNA]</scope>
    <source>
        <strain evidence="14">ATCC BAA-1151 / DSM 17278 / SZ</strain>
        <plasmid evidence="14">Plasmid pGLOV01</plasmid>
    </source>
</reference>
<organism evidence="13 14">
    <name type="scientific">Trichlorobacter lovleyi (strain ATCC BAA-1151 / DSM 17278 / SZ)</name>
    <name type="common">Geobacter lovleyi</name>
    <dbReference type="NCBI Taxonomy" id="398767"/>
    <lineage>
        <taxon>Bacteria</taxon>
        <taxon>Pseudomonadati</taxon>
        <taxon>Thermodesulfobacteriota</taxon>
        <taxon>Desulfuromonadia</taxon>
        <taxon>Geobacterales</taxon>
        <taxon>Geobacteraceae</taxon>
        <taxon>Trichlorobacter</taxon>
    </lineage>
</organism>
<dbReference type="PANTHER" id="PTHR33446:SF2">
    <property type="entry name" value="PROTEIN TONB"/>
    <property type="match status" value="1"/>
</dbReference>
<evidence type="ECO:0000256" key="4">
    <source>
        <dbReference type="ARBA" id="ARBA00022475"/>
    </source>
</evidence>
<evidence type="ECO:0000256" key="3">
    <source>
        <dbReference type="ARBA" id="ARBA00022448"/>
    </source>
</evidence>
<accession>B3EBT5</accession>
<comment type="similarity">
    <text evidence="2">Belongs to the TonB family.</text>
</comment>
<proteinExistence type="inferred from homology"/>
<geneLocation type="plasmid" evidence="13 14">
    <name>pGLOV01</name>
</geneLocation>
<dbReference type="PANTHER" id="PTHR33446">
    <property type="entry name" value="PROTEIN TONB-RELATED"/>
    <property type="match status" value="1"/>
</dbReference>
<evidence type="ECO:0000259" key="12">
    <source>
        <dbReference type="PROSITE" id="PS52015"/>
    </source>
</evidence>
<evidence type="ECO:0000256" key="5">
    <source>
        <dbReference type="ARBA" id="ARBA00022519"/>
    </source>
</evidence>
<keyword evidence="6 11" id="KW-0812">Transmembrane</keyword>
<keyword evidence="9 11" id="KW-0472">Membrane</keyword>
<feature type="compositionally biased region" description="Low complexity" evidence="10">
    <location>
        <begin position="50"/>
        <end position="72"/>
    </location>
</feature>
<evidence type="ECO:0000256" key="10">
    <source>
        <dbReference type="SAM" id="MobiDB-lite"/>
    </source>
</evidence>
<keyword evidence="13" id="KW-0614">Plasmid</keyword>
<keyword evidence="14" id="KW-1185">Reference proteome</keyword>
<dbReference type="GO" id="GO:0015031">
    <property type="term" value="P:protein transport"/>
    <property type="evidence" value="ECO:0007669"/>
    <property type="project" value="UniProtKB-KW"/>
</dbReference>
<dbReference type="AlphaFoldDB" id="B3EBT5"/>
<dbReference type="PROSITE" id="PS52015">
    <property type="entry name" value="TONB_CTD"/>
    <property type="match status" value="1"/>
</dbReference>
<keyword evidence="5" id="KW-0997">Cell inner membrane</keyword>
<keyword evidence="8 11" id="KW-1133">Transmembrane helix</keyword>
<dbReference type="Gene3D" id="3.30.1150.10">
    <property type="match status" value="1"/>
</dbReference>
<comment type="subcellular location">
    <subcellularLocation>
        <location evidence="1">Cell inner membrane</location>
        <topology evidence="1">Single-pass membrane protein</topology>
        <orientation evidence="1">Periplasmic side</orientation>
    </subcellularLocation>
</comment>
<feature type="region of interest" description="Disordered" evidence="10">
    <location>
        <begin position="49"/>
        <end position="97"/>
    </location>
</feature>
<gene>
    <name evidence="13" type="ordered locus">Glov_3668</name>
</gene>
<dbReference type="EMBL" id="CP001090">
    <property type="protein sequence ID" value="ACD97367.1"/>
    <property type="molecule type" value="Genomic_DNA"/>
</dbReference>
<feature type="compositionally biased region" description="Low complexity" evidence="10">
    <location>
        <begin position="86"/>
        <end position="97"/>
    </location>
</feature>
<dbReference type="KEGG" id="glo:Glov_3668"/>
<evidence type="ECO:0000256" key="7">
    <source>
        <dbReference type="ARBA" id="ARBA00022927"/>
    </source>
</evidence>
<keyword evidence="4" id="KW-1003">Cell membrane</keyword>
<evidence type="ECO:0000256" key="8">
    <source>
        <dbReference type="ARBA" id="ARBA00022989"/>
    </source>
</evidence>
<keyword evidence="7" id="KW-0653">Protein transport</keyword>
<keyword evidence="3" id="KW-0813">Transport</keyword>
<dbReference type="RefSeq" id="WP_012471685.1">
    <property type="nucleotide sequence ID" value="NC_010815.1"/>
</dbReference>
<feature type="domain" description="TonB C-terminal" evidence="12">
    <location>
        <begin position="158"/>
        <end position="244"/>
    </location>
</feature>
<dbReference type="Proteomes" id="UP000002420">
    <property type="component" value="Plasmid pGLOV01"/>
</dbReference>
<evidence type="ECO:0000313" key="14">
    <source>
        <dbReference type="Proteomes" id="UP000002420"/>
    </source>
</evidence>